<dbReference type="EMBL" id="KV417321">
    <property type="protein sequence ID" value="KZO91586.1"/>
    <property type="molecule type" value="Genomic_DNA"/>
</dbReference>
<gene>
    <name evidence="1" type="ORF">CALVIDRAFT_343456</name>
</gene>
<proteinExistence type="predicted"/>
<sequence>MRPPPPLHFQALSLLSRRNQSFYPFPCSVASTRVSSRPQPCCVSLGRARVDRGSRLLPIKPLQWLPFALRSSCYRPLRKELDD</sequence>
<dbReference type="Proteomes" id="UP000076738">
    <property type="component" value="Unassembled WGS sequence"/>
</dbReference>
<dbReference type="AlphaFoldDB" id="A0A167HG12"/>
<evidence type="ECO:0000313" key="2">
    <source>
        <dbReference type="Proteomes" id="UP000076738"/>
    </source>
</evidence>
<organism evidence="1 2">
    <name type="scientific">Calocera viscosa (strain TUFC12733)</name>
    <dbReference type="NCBI Taxonomy" id="1330018"/>
    <lineage>
        <taxon>Eukaryota</taxon>
        <taxon>Fungi</taxon>
        <taxon>Dikarya</taxon>
        <taxon>Basidiomycota</taxon>
        <taxon>Agaricomycotina</taxon>
        <taxon>Dacrymycetes</taxon>
        <taxon>Dacrymycetales</taxon>
        <taxon>Dacrymycetaceae</taxon>
        <taxon>Calocera</taxon>
    </lineage>
</organism>
<accession>A0A167HG12</accession>
<name>A0A167HG12_CALVF</name>
<evidence type="ECO:0000313" key="1">
    <source>
        <dbReference type="EMBL" id="KZO91586.1"/>
    </source>
</evidence>
<keyword evidence="2" id="KW-1185">Reference proteome</keyword>
<protein>
    <submittedName>
        <fullName evidence="1">Uncharacterized protein</fullName>
    </submittedName>
</protein>
<reference evidence="1 2" key="1">
    <citation type="journal article" date="2016" name="Mol. Biol. Evol.">
        <title>Comparative Genomics of Early-Diverging Mushroom-Forming Fungi Provides Insights into the Origins of Lignocellulose Decay Capabilities.</title>
        <authorList>
            <person name="Nagy L.G."/>
            <person name="Riley R."/>
            <person name="Tritt A."/>
            <person name="Adam C."/>
            <person name="Daum C."/>
            <person name="Floudas D."/>
            <person name="Sun H."/>
            <person name="Yadav J.S."/>
            <person name="Pangilinan J."/>
            <person name="Larsson K.H."/>
            <person name="Matsuura K."/>
            <person name="Barry K."/>
            <person name="Labutti K."/>
            <person name="Kuo R."/>
            <person name="Ohm R.A."/>
            <person name="Bhattacharya S.S."/>
            <person name="Shirouzu T."/>
            <person name="Yoshinaga Y."/>
            <person name="Martin F.M."/>
            <person name="Grigoriev I.V."/>
            <person name="Hibbett D.S."/>
        </authorList>
    </citation>
    <scope>NUCLEOTIDE SEQUENCE [LARGE SCALE GENOMIC DNA]</scope>
    <source>
        <strain evidence="1 2">TUFC12733</strain>
    </source>
</reference>